<accession>A0A4Y2V920</accession>
<evidence type="ECO:0000313" key="1">
    <source>
        <dbReference type="EMBL" id="GBO20566.1"/>
    </source>
</evidence>
<evidence type="ECO:0000313" key="2">
    <source>
        <dbReference type="Proteomes" id="UP000499080"/>
    </source>
</evidence>
<name>A0A4Y2V920_ARAVE</name>
<gene>
    <name evidence="1" type="ORF">AVEN_146489_1</name>
</gene>
<proteinExistence type="predicted"/>
<dbReference type="AlphaFoldDB" id="A0A4Y2V920"/>
<dbReference type="EMBL" id="BGPR01043900">
    <property type="protein sequence ID" value="GBO20566.1"/>
    <property type="molecule type" value="Genomic_DNA"/>
</dbReference>
<sequence length="229" mass="25727">MEELVLDCVTVVPASPSHDKFHFRKLHRHSFTACGHGGTLGARRETSVLGDVCGPSLTQRQVLYLQKLPPGILDSLCAVWRNSVLRLCLVPQSLPRRSFLQKLHSHICYSLRHGGPCPGETVCGSAQSLQVDKFDFPYLPAFFFTASSCRRKSSCPERRGGNVSQSLHDKFILSEAQFGILLQLVRLWRTSCTRAVWFLQSPMTSSIFSEAMSLGILFQLVKWWRNSTS</sequence>
<comment type="caution">
    <text evidence="1">The sequence shown here is derived from an EMBL/GenBank/DDBJ whole genome shotgun (WGS) entry which is preliminary data.</text>
</comment>
<dbReference type="Proteomes" id="UP000499080">
    <property type="component" value="Unassembled WGS sequence"/>
</dbReference>
<reference evidence="1 2" key="1">
    <citation type="journal article" date="2019" name="Sci. Rep.">
        <title>Orb-weaving spider Araneus ventricosus genome elucidates the spidroin gene catalogue.</title>
        <authorList>
            <person name="Kono N."/>
            <person name="Nakamura H."/>
            <person name="Ohtoshi R."/>
            <person name="Moran D.A.P."/>
            <person name="Shinohara A."/>
            <person name="Yoshida Y."/>
            <person name="Fujiwara M."/>
            <person name="Mori M."/>
            <person name="Tomita M."/>
            <person name="Arakawa K."/>
        </authorList>
    </citation>
    <scope>NUCLEOTIDE SEQUENCE [LARGE SCALE GENOMIC DNA]</scope>
</reference>
<keyword evidence="2" id="KW-1185">Reference proteome</keyword>
<protein>
    <submittedName>
        <fullName evidence="1">Uncharacterized protein</fullName>
    </submittedName>
</protein>
<organism evidence="1 2">
    <name type="scientific">Araneus ventricosus</name>
    <name type="common">Orbweaver spider</name>
    <name type="synonym">Epeira ventricosa</name>
    <dbReference type="NCBI Taxonomy" id="182803"/>
    <lineage>
        <taxon>Eukaryota</taxon>
        <taxon>Metazoa</taxon>
        <taxon>Ecdysozoa</taxon>
        <taxon>Arthropoda</taxon>
        <taxon>Chelicerata</taxon>
        <taxon>Arachnida</taxon>
        <taxon>Araneae</taxon>
        <taxon>Araneomorphae</taxon>
        <taxon>Entelegynae</taxon>
        <taxon>Araneoidea</taxon>
        <taxon>Araneidae</taxon>
        <taxon>Araneus</taxon>
    </lineage>
</organism>